<dbReference type="HAMAP" id="MF_00532_B">
    <property type="entry name" value="Ribosomal_uS9_B"/>
    <property type="match status" value="1"/>
</dbReference>
<evidence type="ECO:0000256" key="2">
    <source>
        <dbReference type="ARBA" id="ARBA00022980"/>
    </source>
</evidence>
<dbReference type="PANTHER" id="PTHR21569">
    <property type="entry name" value="RIBOSOMAL PROTEIN S9"/>
    <property type="match status" value="1"/>
</dbReference>
<evidence type="ECO:0000256" key="4">
    <source>
        <dbReference type="RuleBase" id="RU003815"/>
    </source>
</evidence>
<evidence type="ECO:0000256" key="1">
    <source>
        <dbReference type="ARBA" id="ARBA00005251"/>
    </source>
</evidence>
<dbReference type="GO" id="GO:0022627">
    <property type="term" value="C:cytosolic small ribosomal subunit"/>
    <property type="evidence" value="ECO:0007669"/>
    <property type="project" value="TreeGrafter"/>
</dbReference>
<keyword evidence="3 4" id="KW-0687">Ribonucleoprotein</keyword>
<dbReference type="SUPFAM" id="SSF54211">
    <property type="entry name" value="Ribosomal protein S5 domain 2-like"/>
    <property type="match status" value="1"/>
</dbReference>
<organism evidence="5 6">
    <name type="scientific">Geodia barretti</name>
    <name type="common">Barrett's horny sponge</name>
    <dbReference type="NCBI Taxonomy" id="519541"/>
    <lineage>
        <taxon>Eukaryota</taxon>
        <taxon>Metazoa</taxon>
        <taxon>Porifera</taxon>
        <taxon>Demospongiae</taxon>
        <taxon>Heteroscleromorpha</taxon>
        <taxon>Tetractinellida</taxon>
        <taxon>Astrophorina</taxon>
        <taxon>Geodiidae</taxon>
        <taxon>Geodia</taxon>
    </lineage>
</organism>
<dbReference type="InterPro" id="IPR000754">
    <property type="entry name" value="Ribosomal_uS9"/>
</dbReference>
<dbReference type="Pfam" id="PF00380">
    <property type="entry name" value="Ribosomal_S9"/>
    <property type="match status" value="1"/>
</dbReference>
<comment type="caution">
    <text evidence="5">The sequence shown here is derived from an EMBL/GenBank/DDBJ whole genome shotgun (WGS) entry which is preliminary data.</text>
</comment>
<dbReference type="PROSITE" id="PS00360">
    <property type="entry name" value="RIBOSOMAL_S9"/>
    <property type="match status" value="1"/>
</dbReference>
<sequence>MVVQTEAQQQYFYGTGKRKCAIAKVRLYPDDGTAIIVNGKPMEEYFNWLPWQSTIREAFVISDTVGRFRVMAQVIGGGVNAQAEAIRHGITRALVTFDSDLKPSLRRAGFITRDARVKESKKYGLKRARRAPQYTKR</sequence>
<dbReference type="InterPro" id="IPR023035">
    <property type="entry name" value="Ribosomal_uS9_bac/plastid"/>
</dbReference>
<protein>
    <submittedName>
        <fullName evidence="5">30S ribosomal protein S9</fullName>
    </submittedName>
</protein>
<reference evidence="5" key="1">
    <citation type="submission" date="2023-03" db="EMBL/GenBank/DDBJ databases">
        <authorList>
            <person name="Steffen K."/>
            <person name="Cardenas P."/>
        </authorList>
    </citation>
    <scope>NUCLEOTIDE SEQUENCE</scope>
</reference>
<keyword evidence="6" id="KW-1185">Reference proteome</keyword>
<dbReference type="GO" id="GO:0003723">
    <property type="term" value="F:RNA binding"/>
    <property type="evidence" value="ECO:0007669"/>
    <property type="project" value="TreeGrafter"/>
</dbReference>
<dbReference type="AlphaFoldDB" id="A0AA35SLX7"/>
<proteinExistence type="inferred from homology"/>
<dbReference type="InterPro" id="IPR020574">
    <property type="entry name" value="Ribosomal_uS9_CS"/>
</dbReference>
<dbReference type="GO" id="GO:0006412">
    <property type="term" value="P:translation"/>
    <property type="evidence" value="ECO:0007669"/>
    <property type="project" value="InterPro"/>
</dbReference>
<dbReference type="InterPro" id="IPR020568">
    <property type="entry name" value="Ribosomal_Su5_D2-typ_SF"/>
</dbReference>
<dbReference type="Proteomes" id="UP001174909">
    <property type="component" value="Unassembled WGS sequence"/>
</dbReference>
<dbReference type="Gene3D" id="3.30.230.10">
    <property type="match status" value="1"/>
</dbReference>
<accession>A0AA35SLX7</accession>
<evidence type="ECO:0000313" key="6">
    <source>
        <dbReference type="Proteomes" id="UP001174909"/>
    </source>
</evidence>
<dbReference type="EMBL" id="CASHTH010002542">
    <property type="protein sequence ID" value="CAI8031533.1"/>
    <property type="molecule type" value="Genomic_DNA"/>
</dbReference>
<dbReference type="GO" id="GO:0003735">
    <property type="term" value="F:structural constituent of ribosome"/>
    <property type="evidence" value="ECO:0007669"/>
    <property type="project" value="InterPro"/>
</dbReference>
<gene>
    <name evidence="5" type="ORF">GBAR_LOCUS17892</name>
</gene>
<dbReference type="InterPro" id="IPR014721">
    <property type="entry name" value="Ribsml_uS5_D2-typ_fold_subgr"/>
</dbReference>
<dbReference type="NCBIfam" id="NF001099">
    <property type="entry name" value="PRK00132.1"/>
    <property type="match status" value="1"/>
</dbReference>
<dbReference type="FunFam" id="3.30.230.10:FF:000001">
    <property type="entry name" value="30S ribosomal protein S9"/>
    <property type="match status" value="1"/>
</dbReference>
<dbReference type="PANTHER" id="PTHR21569:SF1">
    <property type="entry name" value="SMALL RIBOSOMAL SUBUNIT PROTEIN US9M"/>
    <property type="match status" value="1"/>
</dbReference>
<evidence type="ECO:0000256" key="3">
    <source>
        <dbReference type="ARBA" id="ARBA00023274"/>
    </source>
</evidence>
<comment type="similarity">
    <text evidence="1 4">Belongs to the universal ribosomal protein uS9 family.</text>
</comment>
<evidence type="ECO:0000313" key="5">
    <source>
        <dbReference type="EMBL" id="CAI8031533.1"/>
    </source>
</evidence>
<keyword evidence="2 4" id="KW-0689">Ribosomal protein</keyword>
<name>A0AA35SLX7_GEOBA</name>